<sequence length="151" mass="16799">MSKIQSLRGFATISYWADDVEAAKAWYAELLGLAPYFERSGPDGRLAYAEFRLGDYQHELGIINRRFAPAAAAAGPGGAIMYWHVDDIHAMLQKLKEMGAAEYEPITPRGDSGFVTASVIDPFGNVLGIMFNPHYVDVWEQRQKGVIVHDH</sequence>
<dbReference type="SUPFAM" id="SSF54593">
    <property type="entry name" value="Glyoxalase/Bleomycin resistance protein/Dihydroxybiphenyl dioxygenase"/>
    <property type="match status" value="1"/>
</dbReference>
<dbReference type="Proteomes" id="UP000267798">
    <property type="component" value="Unassembled WGS sequence"/>
</dbReference>
<organism evidence="2 3">
    <name type="scientific">Paenibacillus pinisoli</name>
    <dbReference type="NCBI Taxonomy" id="1276110"/>
    <lineage>
        <taxon>Bacteria</taxon>
        <taxon>Bacillati</taxon>
        <taxon>Bacillota</taxon>
        <taxon>Bacilli</taxon>
        <taxon>Bacillales</taxon>
        <taxon>Paenibacillaceae</taxon>
        <taxon>Paenibacillus</taxon>
    </lineage>
</organism>
<dbReference type="OrthoDB" id="4548523at2"/>
<evidence type="ECO:0000313" key="3">
    <source>
        <dbReference type="Proteomes" id="UP000267798"/>
    </source>
</evidence>
<protein>
    <submittedName>
        <fullName evidence="2">VOC family protein</fullName>
    </submittedName>
</protein>
<dbReference type="RefSeq" id="WP_120107614.1">
    <property type="nucleotide sequence ID" value="NZ_QXQB01000001.1"/>
</dbReference>
<dbReference type="Pfam" id="PF00903">
    <property type="entry name" value="Glyoxalase"/>
    <property type="match status" value="1"/>
</dbReference>
<dbReference type="AlphaFoldDB" id="A0A3A6PHH0"/>
<proteinExistence type="predicted"/>
<accession>A0A3A6PHH0</accession>
<gene>
    <name evidence="2" type="ORF">D3P09_04675</name>
</gene>
<dbReference type="Gene3D" id="3.10.180.10">
    <property type="entry name" value="2,3-Dihydroxybiphenyl 1,2-Dioxygenase, domain 1"/>
    <property type="match status" value="1"/>
</dbReference>
<evidence type="ECO:0000313" key="2">
    <source>
        <dbReference type="EMBL" id="RJX41282.1"/>
    </source>
</evidence>
<keyword evidence="3" id="KW-1185">Reference proteome</keyword>
<evidence type="ECO:0000259" key="1">
    <source>
        <dbReference type="PROSITE" id="PS51819"/>
    </source>
</evidence>
<comment type="caution">
    <text evidence="2">The sequence shown here is derived from an EMBL/GenBank/DDBJ whole genome shotgun (WGS) entry which is preliminary data.</text>
</comment>
<dbReference type="InterPro" id="IPR029068">
    <property type="entry name" value="Glyas_Bleomycin-R_OHBP_Dase"/>
</dbReference>
<reference evidence="2 3" key="1">
    <citation type="submission" date="2018-09" db="EMBL/GenBank/DDBJ databases">
        <title>Paenibacillus aracenensis nov. sp. isolated from a cave in southern Spain.</title>
        <authorList>
            <person name="Jurado V."/>
            <person name="Gutierrez-Patricio S."/>
            <person name="Gonzalez-Pimentel J.L."/>
            <person name="Miller A.Z."/>
            <person name="Laiz L."/>
            <person name="Saiz-Jimenez C."/>
        </authorList>
    </citation>
    <scope>NUCLEOTIDE SEQUENCE [LARGE SCALE GENOMIC DNA]</scope>
    <source>
        <strain evidence="2 3">JCM 19203</strain>
    </source>
</reference>
<dbReference type="EMBL" id="QXQB01000001">
    <property type="protein sequence ID" value="RJX41282.1"/>
    <property type="molecule type" value="Genomic_DNA"/>
</dbReference>
<dbReference type="PROSITE" id="PS51819">
    <property type="entry name" value="VOC"/>
    <property type="match status" value="1"/>
</dbReference>
<dbReference type="CDD" id="cd06587">
    <property type="entry name" value="VOC"/>
    <property type="match status" value="1"/>
</dbReference>
<name>A0A3A6PHH0_9BACL</name>
<dbReference type="InterPro" id="IPR004360">
    <property type="entry name" value="Glyas_Fos-R_dOase_dom"/>
</dbReference>
<feature type="domain" description="VOC" evidence="1">
    <location>
        <begin position="9"/>
        <end position="132"/>
    </location>
</feature>
<dbReference type="InterPro" id="IPR037523">
    <property type="entry name" value="VOC_core"/>
</dbReference>